<dbReference type="AlphaFoldDB" id="J3TG18"/>
<accession>J3TG18</accession>
<evidence type="ECO:0000313" key="1">
    <source>
        <dbReference type="EMBL" id="AFP85292.1"/>
    </source>
</evidence>
<dbReference type="HOGENOM" id="CLU_3157668_0_0_6"/>
<sequence length="48" mass="5648">MIHVIKRISKSLIVIKNYNHLFFTNKYACKKYELLALCINELAIVLHS</sequence>
<dbReference type="EMBL" id="CP003546">
    <property type="protein sequence ID" value="AFP85292.1"/>
    <property type="molecule type" value="Genomic_DNA"/>
</dbReference>
<dbReference type="KEGG" id="sect:A359_09280"/>
<keyword evidence="2" id="KW-1185">Reference proteome</keyword>
<protein>
    <submittedName>
        <fullName evidence="1">Uncharacterized protein</fullName>
    </submittedName>
</protein>
<organism evidence="1 2">
    <name type="scientific">secondary endosymbiont of Ctenarytaina eucalypti</name>
    <dbReference type="NCBI Taxonomy" id="1199245"/>
    <lineage>
        <taxon>Bacteria</taxon>
        <taxon>Pseudomonadati</taxon>
        <taxon>Pseudomonadota</taxon>
        <taxon>Gammaproteobacteria</taxon>
        <taxon>Enterobacterales</taxon>
        <taxon>Enterobacteriaceae</taxon>
        <taxon>aphid secondary symbionts</taxon>
    </lineage>
</organism>
<reference evidence="1 2" key="1">
    <citation type="journal article" date="2012" name="Mol. Biol. Evol.">
        <title>Genome reduction and co-evolution between the primary and secondary bacterial symbionts of psyllids.</title>
        <authorList>
            <person name="Sloan D.B."/>
            <person name="Moran N.A."/>
        </authorList>
    </citation>
    <scope>NUCLEOTIDE SEQUENCE [LARGE SCALE GENOMIC DNA]</scope>
    <source>
        <strain evidence="1">Ceuc_S</strain>
    </source>
</reference>
<dbReference type="Proteomes" id="UP000003936">
    <property type="component" value="Chromosome"/>
</dbReference>
<name>J3TG18_9ENTR</name>
<gene>
    <name evidence="1" type="ORF">A359_09280</name>
</gene>
<proteinExistence type="predicted"/>
<evidence type="ECO:0000313" key="2">
    <source>
        <dbReference type="Proteomes" id="UP000003936"/>
    </source>
</evidence>